<keyword evidence="2" id="KW-1185">Reference proteome</keyword>
<evidence type="ECO:0008006" key="3">
    <source>
        <dbReference type="Google" id="ProtNLM"/>
    </source>
</evidence>
<reference evidence="1" key="1">
    <citation type="journal article" date="2020" name="Mol. Plant Microbe Interact.">
        <title>Genome Sequence of the Biocontrol Agent Coniothyrium minitans strain Conio (IMI 134523).</title>
        <authorList>
            <person name="Patel D."/>
            <person name="Shittu T.A."/>
            <person name="Baroncelli R."/>
            <person name="Muthumeenakshi S."/>
            <person name="Osborne T.H."/>
            <person name="Janganan T.K."/>
            <person name="Sreenivasaprasad S."/>
        </authorList>
    </citation>
    <scope>NUCLEOTIDE SEQUENCE</scope>
    <source>
        <strain evidence="1">Conio</strain>
    </source>
</reference>
<gene>
    <name evidence="1" type="ORF">PMIN01_02524</name>
</gene>
<dbReference type="OrthoDB" id="194443at2759"/>
<name>A0A9P6GQV8_9PLEO</name>
<evidence type="ECO:0000313" key="2">
    <source>
        <dbReference type="Proteomes" id="UP000756921"/>
    </source>
</evidence>
<dbReference type="InterPro" id="IPR011333">
    <property type="entry name" value="SKP1/BTB/POZ_sf"/>
</dbReference>
<dbReference type="Gene3D" id="3.30.710.10">
    <property type="entry name" value="Potassium Channel Kv1.1, Chain A"/>
    <property type="match status" value="1"/>
</dbReference>
<protein>
    <recommendedName>
        <fullName evidence="3">BTB domain-containing protein</fullName>
    </recommendedName>
</protein>
<evidence type="ECO:0000313" key="1">
    <source>
        <dbReference type="EMBL" id="KAF9739889.1"/>
    </source>
</evidence>
<accession>A0A9P6GQV8</accession>
<dbReference type="SUPFAM" id="SSF54695">
    <property type="entry name" value="POZ domain"/>
    <property type="match status" value="1"/>
</dbReference>
<proteinExistence type="predicted"/>
<dbReference type="AlphaFoldDB" id="A0A9P6GQV8"/>
<organism evidence="1 2">
    <name type="scientific">Paraphaeosphaeria minitans</name>
    <dbReference type="NCBI Taxonomy" id="565426"/>
    <lineage>
        <taxon>Eukaryota</taxon>
        <taxon>Fungi</taxon>
        <taxon>Dikarya</taxon>
        <taxon>Ascomycota</taxon>
        <taxon>Pezizomycotina</taxon>
        <taxon>Dothideomycetes</taxon>
        <taxon>Pleosporomycetidae</taxon>
        <taxon>Pleosporales</taxon>
        <taxon>Massarineae</taxon>
        <taxon>Didymosphaeriaceae</taxon>
        <taxon>Paraphaeosphaeria</taxon>
    </lineage>
</organism>
<sequence>MASPANLRKWEQTLEHYAPIEKKLGTFDFCVAQPGLGSTSMEVKFISNLGEEYTWCISKALLSHHSGYFQRACQSNTFIEGQANKIVVPEFDPDVFKMFDDLSDHFRVRDSAKAWVLGDYLDAVEFKNFAIRHLYDLYIPPPGPGNRPKTGIDPEMVSYCCSKTASGSRLYRLVTAFLVQNWHRNNIVHYHRDNRQSWDQIWVGHRGIVSDMLFYTQEEMSTRFSYERNIVSFLEKSTDTDESAASANESD</sequence>
<dbReference type="Proteomes" id="UP000756921">
    <property type="component" value="Unassembled WGS sequence"/>
</dbReference>
<dbReference type="CDD" id="cd18186">
    <property type="entry name" value="BTB_POZ_ZBTB_KLHL-like"/>
    <property type="match status" value="1"/>
</dbReference>
<comment type="caution">
    <text evidence="1">The sequence shown here is derived from an EMBL/GenBank/DDBJ whole genome shotgun (WGS) entry which is preliminary data.</text>
</comment>
<dbReference type="EMBL" id="WJXW01000002">
    <property type="protein sequence ID" value="KAF9739889.1"/>
    <property type="molecule type" value="Genomic_DNA"/>
</dbReference>